<feature type="region of interest" description="Disordered" evidence="2">
    <location>
        <begin position="902"/>
        <end position="953"/>
    </location>
</feature>
<dbReference type="Pfam" id="PF01544">
    <property type="entry name" value="CorA"/>
    <property type="match status" value="1"/>
</dbReference>
<dbReference type="PANTHER" id="PTHR47685">
    <property type="entry name" value="MAGNESIUM TRANSPORT PROTEIN CORA"/>
    <property type="match status" value="1"/>
</dbReference>
<feature type="region of interest" description="Disordered" evidence="2">
    <location>
        <begin position="1340"/>
        <end position="1361"/>
    </location>
</feature>
<evidence type="ECO:0000313" key="5">
    <source>
        <dbReference type="Proteomes" id="UP001600064"/>
    </source>
</evidence>
<feature type="transmembrane region" description="Helical" evidence="3">
    <location>
        <begin position="1030"/>
        <end position="1053"/>
    </location>
</feature>
<gene>
    <name evidence="4" type="ORF">VTJ83DRAFT_3116</name>
</gene>
<comment type="caution">
    <text evidence="4">The sequence shown here is derived from an EMBL/GenBank/DDBJ whole genome shotgun (WGS) entry which is preliminary data.</text>
</comment>
<keyword evidence="3" id="KW-0472">Membrane</keyword>
<dbReference type="SUPFAM" id="SSF48403">
    <property type="entry name" value="Ankyrin repeat"/>
    <property type="match status" value="1"/>
</dbReference>
<proteinExistence type="predicted"/>
<dbReference type="Pfam" id="PF12796">
    <property type="entry name" value="Ank_2"/>
    <property type="match status" value="1"/>
</dbReference>
<evidence type="ECO:0000256" key="1">
    <source>
        <dbReference type="PROSITE-ProRule" id="PRU00023"/>
    </source>
</evidence>
<keyword evidence="1" id="KW-0040">ANK repeat</keyword>
<dbReference type="InterPro" id="IPR050829">
    <property type="entry name" value="CorA_MIT"/>
</dbReference>
<accession>A0ABR4DD75</accession>
<reference evidence="4 5" key="1">
    <citation type="journal article" date="2024" name="Commun. Biol.">
        <title>Comparative genomic analysis of thermophilic fungi reveals convergent evolutionary adaptations and gene losses.</title>
        <authorList>
            <person name="Steindorff A.S."/>
            <person name="Aguilar-Pontes M.V."/>
            <person name="Robinson A.J."/>
            <person name="Andreopoulos B."/>
            <person name="LaButti K."/>
            <person name="Kuo A."/>
            <person name="Mondo S."/>
            <person name="Riley R."/>
            <person name="Otillar R."/>
            <person name="Haridas S."/>
            <person name="Lipzen A."/>
            <person name="Grimwood J."/>
            <person name="Schmutz J."/>
            <person name="Clum A."/>
            <person name="Reid I.D."/>
            <person name="Moisan M.C."/>
            <person name="Butler G."/>
            <person name="Nguyen T.T.M."/>
            <person name="Dewar K."/>
            <person name="Conant G."/>
            <person name="Drula E."/>
            <person name="Henrissat B."/>
            <person name="Hansel C."/>
            <person name="Singer S."/>
            <person name="Hutchinson M.I."/>
            <person name="de Vries R.P."/>
            <person name="Natvig D.O."/>
            <person name="Powell A.J."/>
            <person name="Tsang A."/>
            <person name="Grigoriev I.V."/>
        </authorList>
    </citation>
    <scope>NUCLEOTIDE SEQUENCE [LARGE SCALE GENOMIC DNA]</scope>
    <source>
        <strain evidence="4 5">ATCC 22073</strain>
    </source>
</reference>
<feature type="compositionally biased region" description="Low complexity" evidence="2">
    <location>
        <begin position="1274"/>
        <end position="1285"/>
    </location>
</feature>
<dbReference type="GeneID" id="98124106"/>
<dbReference type="SMART" id="SM00248">
    <property type="entry name" value="ANK"/>
    <property type="match status" value="2"/>
</dbReference>
<dbReference type="PANTHER" id="PTHR47685:SF1">
    <property type="entry name" value="MAGNESIUM TRANSPORT PROTEIN CORA"/>
    <property type="match status" value="1"/>
</dbReference>
<dbReference type="InterPro" id="IPR029058">
    <property type="entry name" value="AB_hydrolase_fold"/>
</dbReference>
<dbReference type="Gene3D" id="1.25.40.20">
    <property type="entry name" value="Ankyrin repeat-containing domain"/>
    <property type="match status" value="1"/>
</dbReference>
<evidence type="ECO:0000256" key="3">
    <source>
        <dbReference type="SAM" id="Phobius"/>
    </source>
</evidence>
<evidence type="ECO:0000313" key="4">
    <source>
        <dbReference type="EMBL" id="KAL2268270.1"/>
    </source>
</evidence>
<keyword evidence="3" id="KW-1133">Transmembrane helix</keyword>
<dbReference type="InterPro" id="IPR002523">
    <property type="entry name" value="MgTranspt_CorA/ZnTranspt_ZntB"/>
</dbReference>
<name>A0ABR4DD75_9PEZI</name>
<dbReference type="Proteomes" id="UP001600064">
    <property type="component" value="Unassembled WGS sequence"/>
</dbReference>
<dbReference type="InterPro" id="IPR002110">
    <property type="entry name" value="Ankyrin_rpt"/>
</dbReference>
<keyword evidence="5" id="KW-1185">Reference proteome</keyword>
<feature type="transmembrane region" description="Helical" evidence="3">
    <location>
        <begin position="1074"/>
        <end position="1096"/>
    </location>
</feature>
<feature type="region of interest" description="Disordered" evidence="2">
    <location>
        <begin position="1260"/>
        <end position="1285"/>
    </location>
</feature>
<dbReference type="Gene3D" id="1.20.58.340">
    <property type="entry name" value="Magnesium transport protein CorA, transmembrane region"/>
    <property type="match status" value="1"/>
</dbReference>
<feature type="region of interest" description="Disordered" evidence="2">
    <location>
        <begin position="567"/>
        <end position="609"/>
    </location>
</feature>
<dbReference type="PROSITE" id="PS50088">
    <property type="entry name" value="ANK_REPEAT"/>
    <property type="match status" value="1"/>
</dbReference>
<protein>
    <recommendedName>
        <fullName evidence="6">Ankyrin repeat protein</fullName>
    </recommendedName>
</protein>
<sequence>MHSHRSGPSQARTSDTVDFGRVPIVFIGHGFGALIVQRAMLSLDNETREDSRCTTGFLKVASLILLDAPAASPNKELFPRSTSQEAQKTWTRDWIGKQNTSRAQPQKIDVYAMWEKLSPLLLAYFVPVLWHHGSKAAATTKNFEVLLIVRQSTTSHRLSRFEGPNDRDYRVIVDTIKRSLIALCSTTKSESLAPCLTDFLRDRFPVDKRDQMGRTALHLAVKHCNPDAVKRLLYQGNASVTKKDVAGRSALNYAIQEAAQYTLKCDGVMDPLREKAYTQIIHLLIRNGARVDDRDNDGKTPWAYADGAHSRWIHRLKDKYRVFGSWSTTPIWDGAVGLPPLPEPGPQREACEAYEITFADMFLLKRRGQLSDVFNFYHASVYDAIYKGPTNVLSILENASSDGYYTQDEVRCRWIHVPANNEQWIHDLMVSIGIQDSSLRGQRHEGSRLINRYLMPQARRYKHLRGNVARGKTEPRPRPTAGQFGNPDSAASVAPGVFGSGGFPSGLSDFRGRSHPRRDRAAPSTSPAREVASVEADAIVLFMPILGFERHRHRKYLTRVFTEAENAMRKANRRDRSPDSDVRFRLQPEPVRNDDRDATVDSSADDGESSDAKLISRLYPHFPTAVAYAHADARKGRDAHLLNGYLDSGEVEPVHCRRTLDQFSYYMLGSTEARDKDQVAYRWAKHPHICPKNRPIVMVDQLWIWVLHDGTIITSFPSTWDSQAEFNLSTVLIGELQHNKYRPIIKCAEDLLQLILKTSVNFFKRKGPANLLFHECFQKAINKVSLKHSVLFNDFQQATSVLQDNSKRNPQARKSQIDTLFSVNKETELLLEIVDIQDELTIVKNILTQQHDVLQQLRRLYPKSPSENADDNVASAAANAGLGLGKDELLVLRDLVQLLKHPTTTPGAAKPSGSPDPELQSSRYEGSDDFLGPKGKEREGDMPKQTARSNASAAAAACPRNNLLQDLDLMYETISIVQNNIRVVKDMLAYAEKVENSLKSLLDLKQRHASGWEARFAREGSEESQRQGNIILVFTLVTVVFLPLSFISSFLSLEIDVFPKSEETQENLWPLADVSAYLFGISAAIFVRLILLALYVNKLIARIRHFYPQTHSAFSDPDAALDRPLSKVEPDYDSDLENTFPARSFSSSSSSFPFESDSDANGTSSHPSYLYALLFGRFTFHVYIPFVRILWRYRQYRVRDARRWHNRWEDSYVMDYPLQHFRRRIEFWILRGAIIFLAFCGSQKHKNAMERIRRRRRKLYEKRRRRGTAGGEVSSTSTSDGYSSGHEAKEVLKGDVIDKNDKLGEREKVDRKAFAWTTVEVNKKKGVVKTNFRRGSVASSLTRGTWKNPEPSNSGRGETGRSLHVVDVGGEGFMVWTALGYRAERGGRWNRRRTARRGGGGCLGSAGAM</sequence>
<evidence type="ECO:0008006" key="6">
    <source>
        <dbReference type="Google" id="ProtNLM"/>
    </source>
</evidence>
<dbReference type="InterPro" id="IPR036770">
    <property type="entry name" value="Ankyrin_rpt-contain_sf"/>
</dbReference>
<dbReference type="SUPFAM" id="SSF53474">
    <property type="entry name" value="alpha/beta-Hydrolases"/>
    <property type="match status" value="1"/>
</dbReference>
<feature type="region of interest" description="Disordered" evidence="2">
    <location>
        <begin position="464"/>
        <end position="530"/>
    </location>
</feature>
<evidence type="ECO:0000256" key="2">
    <source>
        <dbReference type="SAM" id="MobiDB-lite"/>
    </source>
</evidence>
<feature type="compositionally biased region" description="Polar residues" evidence="2">
    <location>
        <begin position="1340"/>
        <end position="1356"/>
    </location>
</feature>
<dbReference type="RefSeq" id="XP_070866997.1">
    <property type="nucleotide sequence ID" value="XM_071009462.1"/>
</dbReference>
<feature type="repeat" description="ANK" evidence="1">
    <location>
        <begin position="212"/>
        <end position="245"/>
    </location>
</feature>
<dbReference type="PROSITE" id="PS50297">
    <property type="entry name" value="ANK_REP_REGION"/>
    <property type="match status" value="1"/>
</dbReference>
<dbReference type="EMBL" id="JAZGUE010000003">
    <property type="protein sequence ID" value="KAL2268270.1"/>
    <property type="molecule type" value="Genomic_DNA"/>
</dbReference>
<feature type="transmembrane region" description="Helical" evidence="3">
    <location>
        <begin position="1169"/>
        <end position="1191"/>
    </location>
</feature>
<feature type="compositionally biased region" description="Basic and acidic residues" evidence="2">
    <location>
        <begin position="574"/>
        <end position="599"/>
    </location>
</feature>
<keyword evidence="3" id="KW-0812">Transmembrane</keyword>
<organism evidence="4 5">
    <name type="scientific">Remersonia thermophila</name>
    <dbReference type="NCBI Taxonomy" id="72144"/>
    <lineage>
        <taxon>Eukaryota</taxon>
        <taxon>Fungi</taxon>
        <taxon>Dikarya</taxon>
        <taxon>Ascomycota</taxon>
        <taxon>Pezizomycotina</taxon>
        <taxon>Sordariomycetes</taxon>
        <taxon>Sordariomycetidae</taxon>
        <taxon>Sordariales</taxon>
        <taxon>Sordariales incertae sedis</taxon>
        <taxon>Remersonia</taxon>
    </lineage>
</organism>